<dbReference type="Pfam" id="PF13000">
    <property type="entry name" value="Acatn"/>
    <property type="match status" value="2"/>
</dbReference>
<dbReference type="InterPro" id="IPR024371">
    <property type="entry name" value="AcetylCoA_trans_1-like"/>
</dbReference>
<name>A0A1B8GTQ4_9PEZI</name>
<dbReference type="GO" id="GO:0016020">
    <property type="term" value="C:membrane"/>
    <property type="evidence" value="ECO:0007669"/>
    <property type="project" value="UniProtKB-SubCell"/>
</dbReference>
<feature type="transmembrane region" description="Helical" evidence="6">
    <location>
        <begin position="478"/>
        <end position="502"/>
    </location>
</feature>
<reference evidence="8" key="2">
    <citation type="journal article" date="2018" name="Nat. Commun.">
        <title>Extreme sensitivity to ultraviolet light in the fungal pathogen causing white-nose syndrome of bats.</title>
        <authorList>
            <person name="Palmer J.M."/>
            <person name="Drees K.P."/>
            <person name="Foster J.T."/>
            <person name="Lindner D.L."/>
        </authorList>
    </citation>
    <scope>NUCLEOTIDE SEQUENCE [LARGE SCALE GENOMIC DNA]</scope>
    <source>
        <strain evidence="8">UAMH 10579</strain>
    </source>
</reference>
<evidence type="ECO:0000256" key="2">
    <source>
        <dbReference type="ARBA" id="ARBA00022692"/>
    </source>
</evidence>
<sequence>MPTPQGDTFSHLSLHTLSDSNNISLLPLHNNQPVSLHGHDDVELDSLDQTNPRANNRPSRSNRRYEGIHERGEEGTQHLLHEDLSSDNADYDSDEPMGARSRRANKEPASALSASTSAANGDADMNGNVELRRKNASLDSPSVTASLMARESFSLDQHVPCTPAPSNNGFFELPMQDRRNFVLLVLLYFLQGVPMGLATGSVPFLLKAHLSYGQIGIFSLASYPYSLKLLWSPIVDACWTPRLGRRKSWILPIQMLSGFGMIWLGANVKAMMVTAGQEGGGGVWDFTGWWFFLVFMCATQDIAVDGWALTLLSPQNLSYASTAQTVGLTAGQFMSYTVFLAFNSPDFANKWFRASPSPEGVMTLGGYLTFWGWAYLIVTMGLAVLKKEERTKNEDGIWDVYKVMWKVLKLKNIQTIIIIHLIAKIGFQANDAVTNLKLLDKGFSQEDLALTVLIDFPFEIALGYYAGKWSTKYTPMRLWSWAFVARLGAAVIAQLTVMIFPANGVDTSYLLVVIASHIFSTFTNTVMFVAISAFHARIADPVIGGTYMTLLATVSNLGGTFPRFFILKLVDQFTQATCVPPVPGSTALSAALKSPLVTEAFSCALEVDKHRCIDGGGVCNITRDGYYITNVVCVIIGVLTFWGYIRERALQLQALPLRAWRTGGPTGQRD</sequence>
<feature type="transmembrane region" description="Helical" evidence="6">
    <location>
        <begin position="364"/>
        <end position="385"/>
    </location>
</feature>
<feature type="region of interest" description="Disordered" evidence="5">
    <location>
        <begin position="86"/>
        <end position="126"/>
    </location>
</feature>
<feature type="transmembrane region" description="Helical" evidence="6">
    <location>
        <begin position="210"/>
        <end position="227"/>
    </location>
</feature>
<dbReference type="EMBL" id="KV460213">
    <property type="protein sequence ID" value="OBT99213.1"/>
    <property type="molecule type" value="Genomic_DNA"/>
</dbReference>
<feature type="compositionally biased region" description="Low complexity" evidence="5">
    <location>
        <begin position="109"/>
        <end position="119"/>
    </location>
</feature>
<dbReference type="GO" id="GO:0008521">
    <property type="term" value="F:acetyl-CoA transmembrane transporter activity"/>
    <property type="evidence" value="ECO:0007669"/>
    <property type="project" value="InterPro"/>
</dbReference>
<dbReference type="PANTHER" id="PTHR12778">
    <property type="entry name" value="SOLUTE CARRIER FAMILY 33 ACETYL-COA TRANSPORTER -RELATED"/>
    <property type="match status" value="1"/>
</dbReference>
<evidence type="ECO:0000256" key="5">
    <source>
        <dbReference type="SAM" id="MobiDB-lite"/>
    </source>
</evidence>
<dbReference type="InterPro" id="IPR036259">
    <property type="entry name" value="MFS_trans_sf"/>
</dbReference>
<gene>
    <name evidence="7" type="ORF">VE01_02764</name>
</gene>
<accession>A0A1B8GTQ4</accession>
<dbReference type="Gene3D" id="1.20.1250.20">
    <property type="entry name" value="MFS general substrate transporter like domains"/>
    <property type="match status" value="1"/>
</dbReference>
<dbReference type="OrthoDB" id="6415790at2759"/>
<keyword evidence="8" id="KW-1185">Reference proteome</keyword>
<dbReference type="Proteomes" id="UP000091956">
    <property type="component" value="Unassembled WGS sequence"/>
</dbReference>
<dbReference type="SUPFAM" id="SSF103473">
    <property type="entry name" value="MFS general substrate transporter"/>
    <property type="match status" value="1"/>
</dbReference>
<feature type="transmembrane region" description="Helical" evidence="6">
    <location>
        <begin position="626"/>
        <end position="645"/>
    </location>
</feature>
<keyword evidence="2 6" id="KW-0812">Transmembrane</keyword>
<dbReference type="AlphaFoldDB" id="A0A1B8GTQ4"/>
<feature type="transmembrane region" description="Helical" evidence="6">
    <location>
        <begin position="181"/>
        <end position="204"/>
    </location>
</feature>
<evidence type="ECO:0000256" key="1">
    <source>
        <dbReference type="ARBA" id="ARBA00004141"/>
    </source>
</evidence>
<evidence type="ECO:0000256" key="6">
    <source>
        <dbReference type="SAM" id="Phobius"/>
    </source>
</evidence>
<comment type="subcellular location">
    <subcellularLocation>
        <location evidence="1">Membrane</location>
        <topology evidence="1">Multi-pass membrane protein</topology>
    </subcellularLocation>
</comment>
<feature type="transmembrane region" description="Helical" evidence="6">
    <location>
        <begin position="248"/>
        <end position="268"/>
    </location>
</feature>
<keyword evidence="4 6" id="KW-0472">Membrane</keyword>
<dbReference type="GO" id="GO:0035348">
    <property type="term" value="P:acetyl-CoA transmembrane transport"/>
    <property type="evidence" value="ECO:0007669"/>
    <property type="project" value="InterPro"/>
</dbReference>
<feature type="transmembrane region" description="Helical" evidence="6">
    <location>
        <begin position="288"/>
        <end position="313"/>
    </location>
</feature>
<reference evidence="7 8" key="1">
    <citation type="submission" date="2016-03" db="EMBL/GenBank/DDBJ databases">
        <title>Comparative genomics of Pseudogymnoascus destructans, the fungus causing white-nose syndrome of bats.</title>
        <authorList>
            <person name="Palmer J.M."/>
            <person name="Drees K.P."/>
            <person name="Foster J.T."/>
            <person name="Lindner D.L."/>
        </authorList>
    </citation>
    <scope>NUCLEOTIDE SEQUENCE [LARGE SCALE GENOMIC DNA]</scope>
    <source>
        <strain evidence="7 8">UAMH 10579</strain>
    </source>
</reference>
<feature type="transmembrane region" description="Helical" evidence="6">
    <location>
        <begin position="508"/>
        <end position="534"/>
    </location>
</feature>
<evidence type="ECO:0000256" key="4">
    <source>
        <dbReference type="ARBA" id="ARBA00023136"/>
    </source>
</evidence>
<organism evidence="7 8">
    <name type="scientific">Pseudogymnoascus verrucosus</name>
    <dbReference type="NCBI Taxonomy" id="342668"/>
    <lineage>
        <taxon>Eukaryota</taxon>
        <taxon>Fungi</taxon>
        <taxon>Dikarya</taxon>
        <taxon>Ascomycota</taxon>
        <taxon>Pezizomycotina</taxon>
        <taxon>Leotiomycetes</taxon>
        <taxon>Thelebolales</taxon>
        <taxon>Thelebolaceae</taxon>
        <taxon>Pseudogymnoascus</taxon>
    </lineage>
</organism>
<keyword evidence="3 6" id="KW-1133">Transmembrane helix</keyword>
<evidence type="ECO:0000313" key="7">
    <source>
        <dbReference type="EMBL" id="OBT99213.1"/>
    </source>
</evidence>
<evidence type="ECO:0000313" key="8">
    <source>
        <dbReference type="Proteomes" id="UP000091956"/>
    </source>
</evidence>
<dbReference type="GeneID" id="28836150"/>
<dbReference type="InterPro" id="IPR004752">
    <property type="entry name" value="AmpG_permease/AT-1"/>
</dbReference>
<feature type="region of interest" description="Disordered" evidence="5">
    <location>
        <begin position="34"/>
        <end position="65"/>
    </location>
</feature>
<feature type="transmembrane region" description="Helical" evidence="6">
    <location>
        <begin position="325"/>
        <end position="344"/>
    </location>
</feature>
<evidence type="ECO:0008006" key="9">
    <source>
        <dbReference type="Google" id="ProtNLM"/>
    </source>
</evidence>
<evidence type="ECO:0000256" key="3">
    <source>
        <dbReference type="ARBA" id="ARBA00022989"/>
    </source>
</evidence>
<feature type="transmembrane region" description="Helical" evidence="6">
    <location>
        <begin position="546"/>
        <end position="566"/>
    </location>
</feature>
<protein>
    <recommendedName>
        <fullName evidence="9">Acetyl-CoA transporter</fullName>
    </recommendedName>
</protein>
<dbReference type="RefSeq" id="XP_018132946.1">
    <property type="nucleotide sequence ID" value="XM_018272268.2"/>
</dbReference>
<proteinExistence type="predicted"/>
<dbReference type="FunFam" id="1.20.1250.20:FF:000289">
    <property type="entry name" value="Acetyl-coenzyme A transporter 1"/>
    <property type="match status" value="1"/>
</dbReference>
<dbReference type="PANTHER" id="PTHR12778:SF9">
    <property type="entry name" value="ACETYL-COENZYME A TRANSPORTER 1"/>
    <property type="match status" value="1"/>
</dbReference>